<organism evidence="2 3">
    <name type="scientific">Cardiocondyla obscurior</name>
    <dbReference type="NCBI Taxonomy" id="286306"/>
    <lineage>
        <taxon>Eukaryota</taxon>
        <taxon>Metazoa</taxon>
        <taxon>Ecdysozoa</taxon>
        <taxon>Arthropoda</taxon>
        <taxon>Hexapoda</taxon>
        <taxon>Insecta</taxon>
        <taxon>Pterygota</taxon>
        <taxon>Neoptera</taxon>
        <taxon>Endopterygota</taxon>
        <taxon>Hymenoptera</taxon>
        <taxon>Apocrita</taxon>
        <taxon>Aculeata</taxon>
        <taxon>Formicoidea</taxon>
        <taxon>Formicidae</taxon>
        <taxon>Myrmicinae</taxon>
        <taxon>Cardiocondyla</taxon>
    </lineage>
</organism>
<dbReference type="AlphaFoldDB" id="A0AAW2FJ19"/>
<reference evidence="2 3" key="1">
    <citation type="submission" date="2023-03" db="EMBL/GenBank/DDBJ databases">
        <title>High recombination rates correlate with genetic variation in Cardiocondyla obscurior ants.</title>
        <authorList>
            <person name="Errbii M."/>
        </authorList>
    </citation>
    <scope>NUCLEOTIDE SEQUENCE [LARGE SCALE GENOMIC DNA]</scope>
    <source>
        <strain evidence="2">Alpha-2009</strain>
        <tissue evidence="2">Whole body</tissue>
    </source>
</reference>
<sequence>MLSVTTEILLRPSQLNFLSASLIISEETFLKYQYDPFKDCAKSPIYRSAISHIETAIFRVATIQETVTSILMISSTREILPHLLTRRFSSSPPRFSPRKTNVSRTIIYLQTLPIFPSILNATRLAFEQTFMYFFLCDFTTYSSSYDYRTLVIFGGWLLSRFLTKHAGHFPVRFWILTRGFRAHKFVRRAASVTINMRLFHPRASPSPVYNDHHVAKYTRYWRKTAWESGKHKAGICLYDVVSAKWDRKIKIRETRSESAMRSSIQALLCYHLFYLFHYLLSLSLFFFFFQFLFYLFTFLRHNFEKQSKEQIKKEQIRGGGDISKSLKTFFFPPRESRLKTVRRTRDDVNYQSARHAITPFNNKPRIETVKKKGKEKKIYIAAYNKNKRDGLSEENESRSLIKLTEIK</sequence>
<evidence type="ECO:0000256" key="1">
    <source>
        <dbReference type="SAM" id="Phobius"/>
    </source>
</evidence>
<name>A0AAW2FJ19_9HYME</name>
<comment type="caution">
    <text evidence="2">The sequence shown here is derived from an EMBL/GenBank/DDBJ whole genome shotgun (WGS) entry which is preliminary data.</text>
</comment>
<keyword evidence="1" id="KW-1133">Transmembrane helix</keyword>
<evidence type="ECO:0000313" key="2">
    <source>
        <dbReference type="EMBL" id="KAL0115941.1"/>
    </source>
</evidence>
<proteinExistence type="predicted"/>
<gene>
    <name evidence="2" type="ORF">PUN28_011062</name>
</gene>
<keyword evidence="1" id="KW-0812">Transmembrane</keyword>
<keyword evidence="1" id="KW-0472">Membrane</keyword>
<accession>A0AAW2FJ19</accession>
<dbReference type="EMBL" id="JADYXP020000010">
    <property type="protein sequence ID" value="KAL0115941.1"/>
    <property type="molecule type" value="Genomic_DNA"/>
</dbReference>
<keyword evidence="3" id="KW-1185">Reference proteome</keyword>
<feature type="transmembrane region" description="Helical" evidence="1">
    <location>
        <begin position="272"/>
        <end position="299"/>
    </location>
</feature>
<protein>
    <submittedName>
        <fullName evidence="2">Uncharacterized protein</fullName>
    </submittedName>
</protein>
<evidence type="ECO:0000313" key="3">
    <source>
        <dbReference type="Proteomes" id="UP001430953"/>
    </source>
</evidence>
<dbReference type="Proteomes" id="UP001430953">
    <property type="component" value="Unassembled WGS sequence"/>
</dbReference>